<accession>A0ABM0M8C7</accession>
<evidence type="ECO:0000259" key="4">
    <source>
        <dbReference type="PROSITE" id="PS50001"/>
    </source>
</evidence>
<dbReference type="Gene3D" id="3.30.505.10">
    <property type="entry name" value="SH2 domain"/>
    <property type="match status" value="1"/>
</dbReference>
<dbReference type="PROSITE" id="PS50001">
    <property type="entry name" value="SH2"/>
    <property type="match status" value="1"/>
</dbReference>
<dbReference type="SUPFAM" id="SSF55550">
    <property type="entry name" value="SH2 domain"/>
    <property type="match status" value="1"/>
</dbReference>
<evidence type="ECO:0000256" key="3">
    <source>
        <dbReference type="SAM" id="MobiDB-lite"/>
    </source>
</evidence>
<dbReference type="GeneID" id="102801555"/>
<feature type="region of interest" description="Disordered" evidence="3">
    <location>
        <begin position="186"/>
        <end position="265"/>
    </location>
</feature>
<keyword evidence="5" id="KW-1185">Reference proteome</keyword>
<sequence>MAKLLKHLLGKKSPPQPPEPDYDAENGGRSSSWEFETDEDALPDYTDPVTTLSSTCASRSAPTQQQQTHNLRPRPHSYASGGGSSSPLFRNNDVGAKFRPSKESPAKLKKPVILEDYSDPADVRKAAAEDARRFDVVTDGAQTGNIYDEGDYTEPYEAQKILQQIREAELEKEALEKRKGELIPAKKKVHVYEDPYDPEDGEAIVAKQLPSDVIKPSLNQDKQFVKPQNEQNEQANHSHLQTRRSQSHELDSRPPEEYDEPWEWGAKNRISQAILEKREEIALSSSGSSLPDEQINGQSSASHLHGNQTREKDVRPQEDYEIPWEYKPKDRLSHVLMGDAELESPKRMESPKKFTIDYSKMSEPIQCPQSPKTLENMKTTDSPRQSPKKTGLKLDIKPRIETLGETIDPSIPLEEQKWYHGKLSRHEAESILRIYDDWSFLVRQSESGSAKDYSLSLKSARGFMHMKIVRHKEGYILGEFSKPFHMIPDIIDHYSKNKLNIKGAEHMRLLHPITSQLL</sequence>
<feature type="compositionally biased region" description="Basic and acidic residues" evidence="3">
    <location>
        <begin position="308"/>
        <end position="319"/>
    </location>
</feature>
<gene>
    <name evidence="6" type="primary">LOC102801555</name>
</gene>
<feature type="compositionally biased region" description="Polar residues" evidence="3">
    <location>
        <begin position="48"/>
        <end position="70"/>
    </location>
</feature>
<evidence type="ECO:0000313" key="5">
    <source>
        <dbReference type="Proteomes" id="UP000694865"/>
    </source>
</evidence>
<feature type="region of interest" description="Disordered" evidence="3">
    <location>
        <begin position="363"/>
        <end position="390"/>
    </location>
</feature>
<dbReference type="RefSeq" id="XP_006816268.1">
    <property type="nucleotide sequence ID" value="XM_006816205.1"/>
</dbReference>
<feature type="region of interest" description="Disordered" evidence="3">
    <location>
        <begin position="282"/>
        <end position="319"/>
    </location>
</feature>
<keyword evidence="1 2" id="KW-0727">SH2 domain</keyword>
<dbReference type="InterPro" id="IPR051846">
    <property type="entry name" value="SH2_domain_adapters"/>
</dbReference>
<dbReference type="InterPro" id="IPR036860">
    <property type="entry name" value="SH2_dom_sf"/>
</dbReference>
<name>A0ABM0M8C7_SACKO</name>
<proteinExistence type="predicted"/>
<feature type="compositionally biased region" description="Polar residues" evidence="3">
    <location>
        <begin position="217"/>
        <end position="239"/>
    </location>
</feature>
<dbReference type="Pfam" id="PF00017">
    <property type="entry name" value="SH2"/>
    <property type="match status" value="1"/>
</dbReference>
<feature type="compositionally biased region" description="Polar residues" evidence="3">
    <location>
        <begin position="367"/>
        <end position="385"/>
    </location>
</feature>
<dbReference type="PANTHER" id="PTHR15127:SF32">
    <property type="entry name" value="HEAVYWEIGHT, ISOFORM A"/>
    <property type="match status" value="1"/>
</dbReference>
<evidence type="ECO:0000256" key="1">
    <source>
        <dbReference type="ARBA" id="ARBA00022999"/>
    </source>
</evidence>
<feature type="region of interest" description="Disordered" evidence="3">
    <location>
        <begin position="1"/>
        <end position="111"/>
    </location>
</feature>
<dbReference type="PANTHER" id="PTHR15127">
    <property type="entry name" value="HEAVYWEIGHT, ISOFORM A"/>
    <property type="match status" value="1"/>
</dbReference>
<protein>
    <submittedName>
        <fullName evidence="6">SH2 domain-containing adapter protein E-like</fullName>
    </submittedName>
</protein>
<feature type="compositionally biased region" description="Basic residues" evidence="3">
    <location>
        <begin position="1"/>
        <end position="10"/>
    </location>
</feature>
<feature type="compositionally biased region" description="Polar residues" evidence="3">
    <location>
        <begin position="283"/>
        <end position="307"/>
    </location>
</feature>
<evidence type="ECO:0000256" key="2">
    <source>
        <dbReference type="PROSITE-ProRule" id="PRU00191"/>
    </source>
</evidence>
<organism evidence="5 6">
    <name type="scientific">Saccoglossus kowalevskii</name>
    <name type="common">Acorn worm</name>
    <dbReference type="NCBI Taxonomy" id="10224"/>
    <lineage>
        <taxon>Eukaryota</taxon>
        <taxon>Metazoa</taxon>
        <taxon>Hemichordata</taxon>
        <taxon>Enteropneusta</taxon>
        <taxon>Harrimaniidae</taxon>
        <taxon>Saccoglossus</taxon>
    </lineage>
</organism>
<feature type="compositionally biased region" description="Basic and acidic residues" evidence="3">
    <location>
        <begin position="246"/>
        <end position="256"/>
    </location>
</feature>
<feature type="domain" description="SH2" evidence="4">
    <location>
        <begin position="418"/>
        <end position="513"/>
    </location>
</feature>
<dbReference type="SMART" id="SM00252">
    <property type="entry name" value="SH2"/>
    <property type="match status" value="1"/>
</dbReference>
<dbReference type="PRINTS" id="PR00401">
    <property type="entry name" value="SH2DOMAIN"/>
</dbReference>
<evidence type="ECO:0000313" key="6">
    <source>
        <dbReference type="RefSeq" id="XP_006816268.1"/>
    </source>
</evidence>
<dbReference type="InterPro" id="IPR000980">
    <property type="entry name" value="SH2"/>
</dbReference>
<reference evidence="6" key="1">
    <citation type="submission" date="2025-08" db="UniProtKB">
        <authorList>
            <consortium name="RefSeq"/>
        </authorList>
    </citation>
    <scope>IDENTIFICATION</scope>
    <source>
        <tissue evidence="6">Testes</tissue>
    </source>
</reference>
<dbReference type="Proteomes" id="UP000694865">
    <property type="component" value="Unplaced"/>
</dbReference>